<dbReference type="STRING" id="666510.ASAC_1137"/>
<dbReference type="Gene3D" id="3.30.230.70">
    <property type="entry name" value="GHMP Kinase, N-terminal domain"/>
    <property type="match status" value="1"/>
</dbReference>
<keyword evidence="7" id="KW-0540">Nuclease</keyword>
<dbReference type="GO" id="GO:0004527">
    <property type="term" value="F:exonuclease activity"/>
    <property type="evidence" value="ECO:0007669"/>
    <property type="project" value="UniProtKB-KW"/>
</dbReference>
<evidence type="ECO:0000259" key="6">
    <source>
        <dbReference type="Pfam" id="PF03725"/>
    </source>
</evidence>
<evidence type="ECO:0000256" key="2">
    <source>
        <dbReference type="ARBA" id="ARBA00022490"/>
    </source>
</evidence>
<evidence type="ECO:0000256" key="4">
    <source>
        <dbReference type="HAMAP-Rule" id="MF_00622"/>
    </source>
</evidence>
<keyword evidence="7" id="KW-0378">Hydrolase</keyword>
<keyword evidence="8" id="KW-1185">Reference proteome</keyword>
<reference evidence="7 8" key="1">
    <citation type="journal article" date="2010" name="Appl. Environ. Microbiol.">
        <title>The genome sequence of the crenarchaeon Acidilobus saccharovorans supports a new order, Acidilobales, and suggests an important ecological role in terrestrial acidic hot springs.</title>
        <authorList>
            <person name="Mardanov A.V."/>
            <person name="Svetlitchnyi V.A."/>
            <person name="Beletsky A.V."/>
            <person name="Prokofeva M.I."/>
            <person name="Bonch-Osmolovskaya E.A."/>
            <person name="Ravin N.V."/>
            <person name="Skryabin K.G."/>
        </authorList>
    </citation>
    <scope>NUCLEOTIDE SEQUENCE [LARGE SCALE GENOMIC DNA]</scope>
    <source>
        <strain evidence="8">DSM 16705 / JCM 18335 / VKM B-2471 / 345-15</strain>
    </source>
</reference>
<dbReference type="HOGENOM" id="CLU_038194_0_0_2"/>
<dbReference type="InterPro" id="IPR001247">
    <property type="entry name" value="ExoRNase_PH_dom1"/>
</dbReference>
<comment type="similarity">
    <text evidence="4">Belongs to the RNase PH family. Rrp42 subfamily.</text>
</comment>
<dbReference type="InterPro" id="IPR036345">
    <property type="entry name" value="ExoRNase_PH_dom2_sf"/>
</dbReference>
<dbReference type="FunCoup" id="D9Q2K4">
    <property type="interactions" value="162"/>
</dbReference>
<dbReference type="FunFam" id="3.30.230.70:FF:000017">
    <property type="entry name" value="Exosome complex component Rrp42"/>
    <property type="match status" value="1"/>
</dbReference>
<dbReference type="GO" id="GO:0000177">
    <property type="term" value="C:cytoplasmic exosome (RNase complex)"/>
    <property type="evidence" value="ECO:0007669"/>
    <property type="project" value="TreeGrafter"/>
</dbReference>
<dbReference type="InterPro" id="IPR027408">
    <property type="entry name" value="PNPase/RNase_PH_dom_sf"/>
</dbReference>
<dbReference type="KEGG" id="asc:ASAC_1137"/>
<keyword evidence="3 4" id="KW-0271">Exosome</keyword>
<accession>D9Q2K4</accession>
<comment type="subunit">
    <text evidence="4">Component of the archaeal exosome complex. Forms a hexameric ring-like arrangement composed of 3 Rrp41-Rrp42 heterodimers. The hexameric ring associates with a trimer of Rrp4 and/or Csl4 subunits.</text>
</comment>
<evidence type="ECO:0000256" key="3">
    <source>
        <dbReference type="ARBA" id="ARBA00022835"/>
    </source>
</evidence>
<dbReference type="OrthoDB" id="30932at2157"/>
<dbReference type="eggNOG" id="arCOG01574">
    <property type="taxonomic scope" value="Archaea"/>
</dbReference>
<dbReference type="NCBIfam" id="NF003282">
    <property type="entry name" value="PRK04282.1-1"/>
    <property type="match status" value="1"/>
</dbReference>
<comment type="subcellular location">
    <subcellularLocation>
        <location evidence="1 4">Cytoplasm</location>
    </subcellularLocation>
</comment>
<dbReference type="EMBL" id="CP001742">
    <property type="protein sequence ID" value="ADL19542.1"/>
    <property type="molecule type" value="Genomic_DNA"/>
</dbReference>
<organism evidence="7 8">
    <name type="scientific">Acidilobus saccharovorans (strain DSM 16705 / JCM 18335 / VKM B-2471 / 345-15)</name>
    <dbReference type="NCBI Taxonomy" id="666510"/>
    <lineage>
        <taxon>Archaea</taxon>
        <taxon>Thermoproteota</taxon>
        <taxon>Thermoprotei</taxon>
        <taxon>Acidilobales</taxon>
        <taxon>Acidilobaceae</taxon>
        <taxon>Acidilobus</taxon>
    </lineage>
</organism>
<dbReference type="HAMAP" id="MF_00622">
    <property type="entry name" value="Exosome_Rrp42"/>
    <property type="match status" value="1"/>
</dbReference>
<dbReference type="GO" id="GO:0035925">
    <property type="term" value="F:mRNA 3'-UTR AU-rich region binding"/>
    <property type="evidence" value="ECO:0007669"/>
    <property type="project" value="TreeGrafter"/>
</dbReference>
<dbReference type="RefSeq" id="WP_013267054.1">
    <property type="nucleotide sequence ID" value="NC_014374.1"/>
</dbReference>
<feature type="domain" description="Exoribonuclease phosphorolytic" evidence="5">
    <location>
        <begin position="38"/>
        <end position="171"/>
    </location>
</feature>
<dbReference type="GO" id="GO:0016075">
    <property type="term" value="P:rRNA catabolic process"/>
    <property type="evidence" value="ECO:0007669"/>
    <property type="project" value="TreeGrafter"/>
</dbReference>
<evidence type="ECO:0000313" key="8">
    <source>
        <dbReference type="Proteomes" id="UP000000346"/>
    </source>
</evidence>
<feature type="domain" description="Exoribonuclease phosphorolytic" evidence="6">
    <location>
        <begin position="197"/>
        <end position="260"/>
    </location>
</feature>
<dbReference type="CDD" id="cd11365">
    <property type="entry name" value="RNase_PH_archRRP42"/>
    <property type="match status" value="1"/>
</dbReference>
<dbReference type="SUPFAM" id="SSF55666">
    <property type="entry name" value="Ribonuclease PH domain 2-like"/>
    <property type="match status" value="1"/>
</dbReference>
<dbReference type="PANTHER" id="PTHR11097:SF8">
    <property type="entry name" value="EXOSOME COMPLEX COMPONENT RRP42"/>
    <property type="match status" value="1"/>
</dbReference>
<dbReference type="Proteomes" id="UP000000346">
    <property type="component" value="Chromosome"/>
</dbReference>
<protein>
    <recommendedName>
        <fullName evidence="4">Exosome complex component Rrp42</fullName>
    </recommendedName>
</protein>
<evidence type="ECO:0000313" key="7">
    <source>
        <dbReference type="EMBL" id="ADL19542.1"/>
    </source>
</evidence>
<dbReference type="SUPFAM" id="SSF54211">
    <property type="entry name" value="Ribosomal protein S5 domain 2-like"/>
    <property type="match status" value="1"/>
</dbReference>
<dbReference type="AlphaFoldDB" id="D9Q2K4"/>
<dbReference type="InterPro" id="IPR050590">
    <property type="entry name" value="Exosome_comp_Rrp42_subfam"/>
</dbReference>
<sequence>MSYTPYRVPIVSKIRSKSLISLYKKGVRSDQRDFATPRNLSIQVGVIDKADGSAWVKLGNTQVLVGVKLEVGIPYRDTPNEGVLQVNSELTPVASPTFEPGPPDENAVELSRVIDRSLRDPKAIDLSSLVIRPGEKAWVLWIDIYVLDYDGNYFDASMLGVMAALMNTKVPEYEETESGEIIINREKGTPLKLNRRVALVTSVKVGDYILIDPNIDEELLADSRMVIAFDEQGTIVGMQKSGMGGYTRDELLKVIDISRNASQVYFKLLDQALQSGGSQG</sequence>
<dbReference type="GeneID" id="9499388"/>
<dbReference type="PANTHER" id="PTHR11097">
    <property type="entry name" value="EXOSOME COMPLEX EXONUCLEASE RIBOSOMAL RNA PROCESSING PROTEIN"/>
    <property type="match status" value="1"/>
</dbReference>
<dbReference type="InterPro" id="IPR020869">
    <property type="entry name" value="Rrp42_archaea"/>
</dbReference>
<evidence type="ECO:0000256" key="1">
    <source>
        <dbReference type="ARBA" id="ARBA00004496"/>
    </source>
</evidence>
<dbReference type="InterPro" id="IPR015847">
    <property type="entry name" value="ExoRNase_PH_dom2"/>
</dbReference>
<dbReference type="InterPro" id="IPR020568">
    <property type="entry name" value="Ribosomal_Su5_D2-typ_SF"/>
</dbReference>
<keyword evidence="2 4" id="KW-0963">Cytoplasm</keyword>
<keyword evidence="7" id="KW-0269">Exonuclease</keyword>
<evidence type="ECO:0000259" key="5">
    <source>
        <dbReference type="Pfam" id="PF01138"/>
    </source>
</evidence>
<dbReference type="Pfam" id="PF03725">
    <property type="entry name" value="RNase_PH_C"/>
    <property type="match status" value="1"/>
</dbReference>
<comment type="function">
    <text evidence="4">Non-catalytic component of the exosome, which is a complex involved in RNA degradation. Contributes to the structuring of the Rrp41 active site.</text>
</comment>
<gene>
    <name evidence="4" type="primary">rrp42</name>
    <name evidence="7" type="ordered locus">ASAC_1137</name>
</gene>
<name>D9Q2K4_ACIS3</name>
<proteinExistence type="inferred from homology"/>
<dbReference type="InParanoid" id="D9Q2K4"/>
<dbReference type="Pfam" id="PF01138">
    <property type="entry name" value="RNase_PH"/>
    <property type="match status" value="1"/>
</dbReference>